<dbReference type="GO" id="GO:0016705">
    <property type="term" value="F:oxidoreductase activity, acting on paired donors, with incorporation or reduction of molecular oxygen"/>
    <property type="evidence" value="ECO:0007669"/>
    <property type="project" value="UniProtKB-UniRule"/>
</dbReference>
<comment type="function">
    <text evidence="1">Catalyzes oxygen-dependent 5-hydroxyuridine (ho5U) modification at position 34 in tRNAs.</text>
</comment>
<dbReference type="RefSeq" id="WP_114402509.1">
    <property type="nucleotide sequence ID" value="NZ_QPGB01000002.1"/>
</dbReference>
<name>A0A368L4B7_9BURK</name>
<dbReference type="PANTHER" id="PTHR43268:SF3">
    <property type="entry name" value="RHODANESE-LIKE DOMAIN-CONTAINING PROTEIN 7-RELATED"/>
    <property type="match status" value="1"/>
</dbReference>
<keyword evidence="3" id="KW-0808">Transferase</keyword>
<evidence type="ECO:0000256" key="1">
    <source>
        <dbReference type="HAMAP-Rule" id="MF_00469"/>
    </source>
</evidence>
<dbReference type="InterPro" id="IPR020936">
    <property type="entry name" value="TrhO"/>
</dbReference>
<dbReference type="OrthoDB" id="9778326at2"/>
<comment type="similarity">
    <text evidence="1">Belongs to the TrhO family.</text>
</comment>
<feature type="domain" description="Rhodanese" evidence="2">
    <location>
        <begin position="129"/>
        <end position="223"/>
    </location>
</feature>
<protein>
    <recommendedName>
        <fullName evidence="1">tRNA uridine(34) hydroxylase</fullName>
        <ecNumber evidence="1">1.14.-.-</ecNumber>
    </recommendedName>
    <alternativeName>
        <fullName evidence="1">tRNA hydroxylation protein O</fullName>
    </alternativeName>
</protein>
<keyword evidence="1" id="KW-0819">tRNA processing</keyword>
<comment type="caution">
    <text evidence="3">The sequence shown here is derived from an EMBL/GenBank/DDBJ whole genome shotgun (WGS) entry which is preliminary data.</text>
</comment>
<dbReference type="Pfam" id="PF17773">
    <property type="entry name" value="UPF0176_N"/>
    <property type="match status" value="1"/>
</dbReference>
<dbReference type="SMART" id="SM00450">
    <property type="entry name" value="RHOD"/>
    <property type="match status" value="1"/>
</dbReference>
<evidence type="ECO:0000313" key="4">
    <source>
        <dbReference type="Proteomes" id="UP000252357"/>
    </source>
</evidence>
<evidence type="ECO:0000259" key="2">
    <source>
        <dbReference type="PROSITE" id="PS50206"/>
    </source>
</evidence>
<dbReference type="HAMAP" id="MF_00469">
    <property type="entry name" value="TrhO"/>
    <property type="match status" value="1"/>
</dbReference>
<dbReference type="NCBIfam" id="NF003703">
    <property type="entry name" value="PRK05320.1"/>
    <property type="match status" value="1"/>
</dbReference>
<proteinExistence type="inferred from homology"/>
<organism evidence="3 4">
    <name type="scientific">Parvibium lacunae</name>
    <dbReference type="NCBI Taxonomy" id="1888893"/>
    <lineage>
        <taxon>Bacteria</taxon>
        <taxon>Pseudomonadati</taxon>
        <taxon>Pseudomonadota</taxon>
        <taxon>Betaproteobacteria</taxon>
        <taxon>Burkholderiales</taxon>
        <taxon>Alcaligenaceae</taxon>
        <taxon>Parvibium</taxon>
    </lineage>
</organism>
<comment type="catalytic activity">
    <reaction evidence="1">
        <text>uridine(34) in tRNA + AH2 + O2 = 5-hydroxyuridine(34) in tRNA + A + H2O</text>
        <dbReference type="Rhea" id="RHEA:64224"/>
        <dbReference type="Rhea" id="RHEA-COMP:11727"/>
        <dbReference type="Rhea" id="RHEA-COMP:13381"/>
        <dbReference type="ChEBI" id="CHEBI:13193"/>
        <dbReference type="ChEBI" id="CHEBI:15377"/>
        <dbReference type="ChEBI" id="CHEBI:15379"/>
        <dbReference type="ChEBI" id="CHEBI:17499"/>
        <dbReference type="ChEBI" id="CHEBI:65315"/>
        <dbReference type="ChEBI" id="CHEBI:136877"/>
    </reaction>
</comment>
<accession>A0A368L4B7</accession>
<gene>
    <name evidence="1" type="primary">trhO</name>
    <name evidence="3" type="ORF">DU000_06330</name>
</gene>
<keyword evidence="4" id="KW-1185">Reference proteome</keyword>
<dbReference type="InterPro" id="IPR040503">
    <property type="entry name" value="TRHO_N"/>
</dbReference>
<dbReference type="Gene3D" id="3.30.70.100">
    <property type="match status" value="1"/>
</dbReference>
<evidence type="ECO:0000313" key="3">
    <source>
        <dbReference type="EMBL" id="RCS58426.1"/>
    </source>
</evidence>
<dbReference type="EC" id="1.14.-.-" evidence="1"/>
<keyword evidence="1" id="KW-0560">Oxidoreductase</keyword>
<dbReference type="Proteomes" id="UP000252357">
    <property type="component" value="Unassembled WGS sequence"/>
</dbReference>
<dbReference type="InterPro" id="IPR036873">
    <property type="entry name" value="Rhodanese-like_dom_sf"/>
</dbReference>
<dbReference type="EMBL" id="QPGB01000002">
    <property type="protein sequence ID" value="RCS58426.1"/>
    <property type="molecule type" value="Genomic_DNA"/>
</dbReference>
<dbReference type="SUPFAM" id="SSF52821">
    <property type="entry name" value="Rhodanese/Cell cycle control phosphatase"/>
    <property type="match status" value="1"/>
</dbReference>
<dbReference type="GO" id="GO:0016740">
    <property type="term" value="F:transferase activity"/>
    <property type="evidence" value="ECO:0007669"/>
    <property type="project" value="UniProtKB-KW"/>
</dbReference>
<dbReference type="AlphaFoldDB" id="A0A368L4B7"/>
<sequence length="294" mass="33692">MSSIVNISTYKFITLTDRPELRERILAQCHALDLRGTVLLAEEGINMFLAGSRAAIDAFFAWFKQDERFADIQPKESLTDYQPFKRMLVRLKKEIITMKHPLIKPELGRAPSVPPAKLKQWLDQGHDDDGKPVVLLDTRNDYEVSYGTFEAAKEYNIKTFGEFPDIIAQNKDEFADKTVVSFCTGGIRCEKAAIYMHELGLTNTYQLEGGILKYFEEVGGDHWKGNCFVFDQRVAVNPKLEEAEKVPCFKCGAALNAEERRSPMYVEHHYCPHCFDPQKHRLSHKNLQDPSTQR</sequence>
<dbReference type="InterPro" id="IPR001763">
    <property type="entry name" value="Rhodanese-like_dom"/>
</dbReference>
<dbReference type="Gene3D" id="3.40.250.10">
    <property type="entry name" value="Rhodanese-like domain"/>
    <property type="match status" value="1"/>
</dbReference>
<dbReference type="PANTHER" id="PTHR43268">
    <property type="entry name" value="THIOSULFATE SULFURTRANSFERASE/RHODANESE-LIKE DOMAIN-CONTAINING PROTEIN 2"/>
    <property type="match status" value="1"/>
</dbReference>
<dbReference type="GO" id="GO:0006400">
    <property type="term" value="P:tRNA modification"/>
    <property type="evidence" value="ECO:0007669"/>
    <property type="project" value="UniProtKB-UniRule"/>
</dbReference>
<dbReference type="PROSITE" id="PS50206">
    <property type="entry name" value="RHODANESE_3"/>
    <property type="match status" value="1"/>
</dbReference>
<reference evidence="3 4" key="1">
    <citation type="journal article" date="2018" name="Int. J. Syst. Evol. Microbiol.">
        <title>Parvibium lacunae gen. nov., sp. nov., a new member of the family Alcaligenaceae isolated from a freshwater pond.</title>
        <authorList>
            <person name="Chen W.M."/>
            <person name="Xie P.B."/>
            <person name="Hsu M.Y."/>
            <person name="Sheu S.Y."/>
        </authorList>
    </citation>
    <scope>NUCLEOTIDE SEQUENCE [LARGE SCALE GENOMIC DNA]</scope>
    <source>
        <strain evidence="3 4">KMB9</strain>
    </source>
</reference>
<dbReference type="Pfam" id="PF00581">
    <property type="entry name" value="Rhodanese"/>
    <property type="match status" value="1"/>
</dbReference>